<reference evidence="3" key="2">
    <citation type="submission" date="2016-06" db="UniProtKB">
        <authorList>
            <consortium name="WormBaseParasite"/>
        </authorList>
    </citation>
    <scope>IDENTIFICATION</scope>
</reference>
<protein>
    <submittedName>
        <fullName evidence="3">Uncharacterized protein</fullName>
    </submittedName>
</protein>
<evidence type="ECO:0000313" key="2">
    <source>
        <dbReference type="Proteomes" id="UP000050741"/>
    </source>
</evidence>
<feature type="compositionally biased region" description="Polar residues" evidence="1">
    <location>
        <begin position="49"/>
        <end position="68"/>
    </location>
</feature>
<keyword evidence="2" id="KW-1185">Reference proteome</keyword>
<sequence>MRWALKPYNDSMEAYILLSIPDEERFVAESDGETDQKLQWRSLRDSNGDHSASTKNKKSSLTANANDSTGPKVIKAEVTECFEELCQLLAKALSKCTKCNRRHGKIIERVHRRDGRLGFMPKPSRNGIPGNRVEQYLNKLGQQSLLNSYAKKQRKIELLEQQKQRRPYGMLHFKCFKLEVLL</sequence>
<name>A0A183BQS2_GLOPA</name>
<evidence type="ECO:0000256" key="1">
    <source>
        <dbReference type="SAM" id="MobiDB-lite"/>
    </source>
</evidence>
<proteinExistence type="predicted"/>
<evidence type="ECO:0000313" key="3">
    <source>
        <dbReference type="WBParaSite" id="GPLIN_000295800"/>
    </source>
</evidence>
<dbReference type="AlphaFoldDB" id="A0A183BQS2"/>
<organism evidence="2 3">
    <name type="scientific">Globodera pallida</name>
    <name type="common">Potato cyst nematode worm</name>
    <name type="synonym">Heterodera pallida</name>
    <dbReference type="NCBI Taxonomy" id="36090"/>
    <lineage>
        <taxon>Eukaryota</taxon>
        <taxon>Metazoa</taxon>
        <taxon>Ecdysozoa</taxon>
        <taxon>Nematoda</taxon>
        <taxon>Chromadorea</taxon>
        <taxon>Rhabditida</taxon>
        <taxon>Tylenchina</taxon>
        <taxon>Tylenchomorpha</taxon>
        <taxon>Tylenchoidea</taxon>
        <taxon>Heteroderidae</taxon>
        <taxon>Heteroderinae</taxon>
        <taxon>Globodera</taxon>
    </lineage>
</organism>
<dbReference type="WBParaSite" id="GPLIN_000295800">
    <property type="protein sequence ID" value="GPLIN_000295800"/>
    <property type="gene ID" value="GPLIN_000295800"/>
</dbReference>
<dbReference type="Proteomes" id="UP000050741">
    <property type="component" value="Unassembled WGS sequence"/>
</dbReference>
<accession>A0A183BQS2</accession>
<reference evidence="2" key="1">
    <citation type="submission" date="2014-05" db="EMBL/GenBank/DDBJ databases">
        <title>The genome and life-stage specific transcriptomes of Globodera pallida elucidate key aspects of plant parasitism by a cyst nematode.</title>
        <authorList>
            <person name="Cotton J.A."/>
            <person name="Lilley C.J."/>
            <person name="Jones L.M."/>
            <person name="Kikuchi T."/>
            <person name="Reid A.J."/>
            <person name="Thorpe P."/>
            <person name="Tsai I.J."/>
            <person name="Beasley H."/>
            <person name="Blok V."/>
            <person name="Cock P.J.A."/>
            <person name="Van den Akker S.E."/>
            <person name="Holroyd N."/>
            <person name="Hunt M."/>
            <person name="Mantelin S."/>
            <person name="Naghra H."/>
            <person name="Pain A."/>
            <person name="Palomares-Rius J.E."/>
            <person name="Zarowiecki M."/>
            <person name="Berriman M."/>
            <person name="Jones J.T."/>
            <person name="Urwin P.E."/>
        </authorList>
    </citation>
    <scope>NUCLEOTIDE SEQUENCE [LARGE SCALE GENOMIC DNA]</scope>
    <source>
        <strain evidence="2">Lindley</strain>
    </source>
</reference>
<feature type="region of interest" description="Disordered" evidence="1">
    <location>
        <begin position="41"/>
        <end position="68"/>
    </location>
</feature>